<keyword evidence="5 8" id="KW-0812">Transmembrane</keyword>
<dbReference type="GO" id="GO:0005886">
    <property type="term" value="C:plasma membrane"/>
    <property type="evidence" value="ECO:0007669"/>
    <property type="project" value="UniProtKB-SubCell"/>
</dbReference>
<evidence type="ECO:0000313" key="10">
    <source>
        <dbReference type="EMBL" id="CUX57390.1"/>
    </source>
</evidence>
<feature type="transmembrane region" description="Helical" evidence="8">
    <location>
        <begin position="98"/>
        <end position="122"/>
    </location>
</feature>
<feature type="transmembrane region" description="Helical" evidence="8">
    <location>
        <begin position="134"/>
        <end position="152"/>
    </location>
</feature>
<feature type="transmembrane region" description="Helical" evidence="8">
    <location>
        <begin position="230"/>
        <end position="254"/>
    </location>
</feature>
<feature type="transmembrane region" description="Helical" evidence="8">
    <location>
        <begin position="187"/>
        <end position="209"/>
    </location>
</feature>
<keyword evidence="2 8" id="KW-0813">Transport</keyword>
<keyword evidence="11" id="KW-1185">Reference proteome</keyword>
<dbReference type="PROSITE" id="PS50928">
    <property type="entry name" value="ABC_TM1"/>
    <property type="match status" value="1"/>
</dbReference>
<keyword evidence="3" id="KW-1003">Cell membrane</keyword>
<evidence type="ECO:0000256" key="1">
    <source>
        <dbReference type="ARBA" id="ARBA00004429"/>
    </source>
</evidence>
<dbReference type="STRING" id="1183432.AGR3A_Lc140350"/>
<evidence type="ECO:0000256" key="5">
    <source>
        <dbReference type="ARBA" id="ARBA00022692"/>
    </source>
</evidence>
<dbReference type="Pfam" id="PF00528">
    <property type="entry name" value="BPD_transp_1"/>
    <property type="match status" value="1"/>
</dbReference>
<keyword evidence="4" id="KW-0997">Cell inner membrane</keyword>
<reference evidence="11" key="1">
    <citation type="submission" date="2016-01" db="EMBL/GenBank/DDBJ databases">
        <authorList>
            <person name="Regsiter A."/>
            <person name="william w."/>
        </authorList>
    </citation>
    <scope>NUCLEOTIDE SEQUENCE [LARGE SCALE GENOMIC DNA]</scope>
    <source>
        <strain evidence="11">CFBP 6623</strain>
    </source>
</reference>
<evidence type="ECO:0000256" key="8">
    <source>
        <dbReference type="RuleBase" id="RU363032"/>
    </source>
</evidence>
<keyword evidence="7 8" id="KW-0472">Membrane</keyword>
<evidence type="ECO:0000313" key="11">
    <source>
        <dbReference type="Proteomes" id="UP000191988"/>
    </source>
</evidence>
<dbReference type="CDD" id="cd06261">
    <property type="entry name" value="TM_PBP2"/>
    <property type="match status" value="1"/>
</dbReference>
<dbReference type="EMBL" id="FBWK01000050">
    <property type="protein sequence ID" value="CUX57390.1"/>
    <property type="molecule type" value="Genomic_DNA"/>
</dbReference>
<dbReference type="PANTHER" id="PTHR43357">
    <property type="entry name" value="INNER MEMBRANE ABC TRANSPORTER PERMEASE PROTEIN YDCV"/>
    <property type="match status" value="1"/>
</dbReference>
<dbReference type="InterPro" id="IPR035906">
    <property type="entry name" value="MetI-like_sf"/>
</dbReference>
<comment type="similarity">
    <text evidence="8">Belongs to the binding-protein-dependent transport system permease family.</text>
</comment>
<gene>
    <name evidence="10" type="ORF">AGR3A_Lc140350</name>
</gene>
<evidence type="ECO:0000256" key="2">
    <source>
        <dbReference type="ARBA" id="ARBA00022448"/>
    </source>
</evidence>
<feature type="domain" description="ABC transmembrane type-1" evidence="9">
    <location>
        <begin position="63"/>
        <end position="253"/>
    </location>
</feature>
<feature type="transmembrane region" description="Helical" evidence="8">
    <location>
        <begin position="12"/>
        <end position="33"/>
    </location>
</feature>
<dbReference type="GO" id="GO:0055085">
    <property type="term" value="P:transmembrane transport"/>
    <property type="evidence" value="ECO:0007669"/>
    <property type="project" value="InterPro"/>
</dbReference>
<dbReference type="AlphaFoldDB" id="A0A1S7RTN3"/>
<feature type="transmembrane region" description="Helical" evidence="8">
    <location>
        <begin position="68"/>
        <end position="92"/>
    </location>
</feature>
<evidence type="ECO:0000256" key="6">
    <source>
        <dbReference type="ARBA" id="ARBA00022989"/>
    </source>
</evidence>
<protein>
    <submittedName>
        <fullName evidence="10">ABC transporter, permease protein</fullName>
    </submittedName>
</protein>
<dbReference type="RefSeq" id="WP_046800985.1">
    <property type="nucleotide sequence ID" value="NZ_LT009724.1"/>
</dbReference>
<keyword evidence="6 8" id="KW-1133">Transmembrane helix</keyword>
<dbReference type="Gene3D" id="1.10.3720.10">
    <property type="entry name" value="MetI-like"/>
    <property type="match status" value="1"/>
</dbReference>
<evidence type="ECO:0000256" key="7">
    <source>
        <dbReference type="ARBA" id="ARBA00023136"/>
    </source>
</evidence>
<accession>A0A1S7RTN3</accession>
<organism evidence="10 11">
    <name type="scientific">Agrobacterium tomkonis CFBP 6623</name>
    <dbReference type="NCBI Taxonomy" id="1183432"/>
    <lineage>
        <taxon>Bacteria</taxon>
        <taxon>Pseudomonadati</taxon>
        <taxon>Pseudomonadota</taxon>
        <taxon>Alphaproteobacteria</taxon>
        <taxon>Hyphomicrobiales</taxon>
        <taxon>Rhizobiaceae</taxon>
        <taxon>Rhizobium/Agrobacterium group</taxon>
        <taxon>Agrobacterium</taxon>
        <taxon>Agrobacterium tumefaciens complex</taxon>
    </lineage>
</organism>
<dbReference type="SUPFAM" id="SSF161098">
    <property type="entry name" value="MetI-like"/>
    <property type="match status" value="1"/>
</dbReference>
<sequence>MTRHGFKGTSLFLWLMALIMISPLLATMMNAVATDWSGTLLPAGLTGDNFVTILSDPRFHAALLRSTLVAAAALTIATIIIVPAVVSAHIYWPALDRWFARLVILPYAAPGIILVVGYLRIFSAPPLQIGGSPLVLVLTYVPLCFSMFYIAVKNGLRNLDINELLDAGRLIGASDLAILRRVVLPSILPSIAVAIVLNFATLFSEFVYAKMLVGGNFETLQMYMFAQRSLSGRITSVIVILYFLLILAFTLIAFRMVRETERAS</sequence>
<name>A0A1S7RTN3_9HYPH</name>
<comment type="subcellular location">
    <subcellularLocation>
        <location evidence="1">Cell inner membrane</location>
        <topology evidence="1">Multi-pass membrane protein</topology>
    </subcellularLocation>
    <subcellularLocation>
        <location evidence="8">Cell membrane</location>
        <topology evidence="8">Multi-pass membrane protein</topology>
    </subcellularLocation>
</comment>
<evidence type="ECO:0000256" key="4">
    <source>
        <dbReference type="ARBA" id="ARBA00022519"/>
    </source>
</evidence>
<proteinExistence type="inferred from homology"/>
<evidence type="ECO:0000259" key="9">
    <source>
        <dbReference type="PROSITE" id="PS50928"/>
    </source>
</evidence>
<dbReference type="InterPro" id="IPR000515">
    <property type="entry name" value="MetI-like"/>
</dbReference>
<dbReference type="Proteomes" id="UP000191988">
    <property type="component" value="Unassembled WGS sequence"/>
</dbReference>
<dbReference type="PANTHER" id="PTHR43357:SF4">
    <property type="entry name" value="INNER MEMBRANE ABC TRANSPORTER PERMEASE PROTEIN YDCV"/>
    <property type="match status" value="1"/>
</dbReference>
<evidence type="ECO:0000256" key="3">
    <source>
        <dbReference type="ARBA" id="ARBA00022475"/>
    </source>
</evidence>